<feature type="transmembrane region" description="Helical" evidence="12">
    <location>
        <begin position="870"/>
        <end position="891"/>
    </location>
</feature>
<evidence type="ECO:0000313" key="14">
    <source>
        <dbReference type="EMBL" id="CAE7944578.1"/>
    </source>
</evidence>
<keyword evidence="15" id="KW-1185">Reference proteome</keyword>
<keyword evidence="9" id="KW-0406">Ion transport</keyword>
<evidence type="ECO:0000256" key="3">
    <source>
        <dbReference type="ARBA" id="ARBA00022448"/>
    </source>
</evidence>
<keyword evidence="11" id="KW-0739">Sodium transport</keyword>
<keyword evidence="13" id="KW-0732">Signal</keyword>
<dbReference type="EMBL" id="CAJNJA010102074">
    <property type="protein sequence ID" value="CAE7944578.1"/>
    <property type="molecule type" value="Genomic_DNA"/>
</dbReference>
<evidence type="ECO:0000256" key="7">
    <source>
        <dbReference type="ARBA" id="ARBA00022989"/>
    </source>
</evidence>
<feature type="transmembrane region" description="Helical" evidence="12">
    <location>
        <begin position="534"/>
        <end position="554"/>
    </location>
</feature>
<dbReference type="InterPro" id="IPR001734">
    <property type="entry name" value="Na/solute_symporter"/>
</dbReference>
<keyword evidence="10 12" id="KW-0472">Membrane</keyword>
<evidence type="ECO:0000256" key="1">
    <source>
        <dbReference type="ARBA" id="ARBA00004651"/>
    </source>
</evidence>
<feature type="transmembrane region" description="Helical" evidence="12">
    <location>
        <begin position="811"/>
        <end position="830"/>
    </location>
</feature>
<feature type="transmembrane region" description="Helical" evidence="12">
    <location>
        <begin position="566"/>
        <end position="586"/>
    </location>
</feature>
<dbReference type="SUPFAM" id="SSF51445">
    <property type="entry name" value="(Trans)glycosidases"/>
    <property type="match status" value="1"/>
</dbReference>
<reference evidence="14" key="1">
    <citation type="submission" date="2021-02" db="EMBL/GenBank/DDBJ databases">
        <authorList>
            <person name="Dougan E. K."/>
            <person name="Rhodes N."/>
            <person name="Thang M."/>
            <person name="Chan C."/>
        </authorList>
    </citation>
    <scope>NUCLEOTIDE SEQUENCE</scope>
</reference>
<dbReference type="Gene3D" id="3.20.20.80">
    <property type="entry name" value="Glycosidases"/>
    <property type="match status" value="1"/>
</dbReference>
<feature type="chain" id="PRO_5032306047" evidence="13">
    <location>
        <begin position="30"/>
        <end position="1029"/>
    </location>
</feature>
<evidence type="ECO:0000256" key="4">
    <source>
        <dbReference type="ARBA" id="ARBA00022475"/>
    </source>
</evidence>
<feature type="transmembrane region" description="Helical" evidence="12">
    <location>
        <begin position="484"/>
        <end position="504"/>
    </location>
</feature>
<evidence type="ECO:0000256" key="9">
    <source>
        <dbReference type="ARBA" id="ARBA00023065"/>
    </source>
</evidence>
<dbReference type="InterPro" id="IPR017853">
    <property type="entry name" value="GH"/>
</dbReference>
<dbReference type="OrthoDB" id="546820at2759"/>
<evidence type="ECO:0000256" key="5">
    <source>
        <dbReference type="ARBA" id="ARBA00022692"/>
    </source>
</evidence>
<feature type="signal peptide" evidence="13">
    <location>
        <begin position="1"/>
        <end position="29"/>
    </location>
</feature>
<comment type="caution">
    <text evidence="14">The sequence shown here is derived from an EMBL/GenBank/DDBJ whole genome shotgun (WGS) entry which is preliminary data.</text>
</comment>
<protein>
    <submittedName>
        <fullName evidence="14">MctP protein</fullName>
    </submittedName>
</protein>
<keyword evidence="5 12" id="KW-0812">Transmembrane</keyword>
<accession>A0A813CLZ0</accession>
<evidence type="ECO:0000256" key="2">
    <source>
        <dbReference type="ARBA" id="ARBA00006434"/>
    </source>
</evidence>
<feature type="transmembrane region" description="Helical" evidence="12">
    <location>
        <begin position="982"/>
        <end position="999"/>
    </location>
</feature>
<dbReference type="Proteomes" id="UP000601435">
    <property type="component" value="Unassembled WGS sequence"/>
</dbReference>
<evidence type="ECO:0000256" key="6">
    <source>
        <dbReference type="ARBA" id="ARBA00022847"/>
    </source>
</evidence>
<feature type="non-terminal residue" evidence="14">
    <location>
        <position position="1"/>
    </location>
</feature>
<keyword evidence="6" id="KW-0769">Symport</keyword>
<keyword evidence="4" id="KW-1003">Cell membrane</keyword>
<evidence type="ECO:0000256" key="10">
    <source>
        <dbReference type="ARBA" id="ARBA00023136"/>
    </source>
</evidence>
<evidence type="ECO:0000313" key="15">
    <source>
        <dbReference type="Proteomes" id="UP000601435"/>
    </source>
</evidence>
<dbReference type="GO" id="GO:0015293">
    <property type="term" value="F:symporter activity"/>
    <property type="evidence" value="ECO:0007669"/>
    <property type="project" value="UniProtKB-KW"/>
</dbReference>
<dbReference type="Pfam" id="PF00474">
    <property type="entry name" value="SSF"/>
    <property type="match status" value="1"/>
</dbReference>
<dbReference type="GO" id="GO:0005886">
    <property type="term" value="C:plasma membrane"/>
    <property type="evidence" value="ECO:0007669"/>
    <property type="project" value="UniProtKB-SubCell"/>
</dbReference>
<dbReference type="InterPro" id="IPR038377">
    <property type="entry name" value="Na/Glc_symporter_sf"/>
</dbReference>
<sequence>GLEVRSIHCPMRWLLSLHLASLCAGRWSAERIRAWGRRESWKLGANYLPAHCANTFDLFDARWFDTTLLAAERELRIARAAGFSALRILLHEELFYRDGADFLDNVSKLLDVFRRQGMSTMLVLFDACWRPDSGEPGEDLYIPGVHNSASVQCPTHTVLRAFGQGEAWAKKRLHQYVTAVVGRFATDPRVAIWDIYNEPTMRQSEHLILPRLAAINGWAAGSYPEHWLLDGPKLNTILPLVRQAFEWAREVNPVQPLTTAVWDFPNSEDDEDVKEYKAAVNSEMVDLSDIISIHCYCSPDELEQHISELAAKGRGPVLVTEFMARPRNSTLTNSLPVLRRQGAWGYTWGLFQGRSNTHVPWNTWLDTELGMEGPWFHDVFYGNGTAYSEEELKEIWIVSFVFEEESQEGNVVLYTVVGLYLALLTVIAKLAHRRKQNQAAVVGKVKAHFSGSFGKFTLMLTTFSTIYSGYTVTGIPEEAFNRGYISLRWIGATLVIVAGMLLLYPRLRRLSVERSYTSPFDFISDRFGTRRCRLLCAACGVVPMLLYIAVQMVAFAAMVEGMTLQVIPKTPCMLIFCVIIITLEMLGGMNSVVFTDVVQCLVMLLSFLVTPFALGLEYGFLPEMAPGDCAYLSHVSPNSTSSHAAPIPCVGSDCLASGCIAAVRPDFFLFPSRSDFCDVFFFLFNMLAAPVTPHMLQRAYLAKADADLRWVIGAMLLAPFIAQPPGIVIGLVKAANNPAWPPIDQTATAFSSVMAQFKLVGVLQYVFVSVMTCCALAAIMSTADSALMGVSSVISNDILSKTLLPALSSENVVRAGTVASLCACMVSFFLGNCLTSTQMGAIKSFNGGMMMQLLPAFGMGLYTEVSERSITLGIVAGLLSLLVLVICGDSLGSYVPDISLSALLNFLTVGLSHSMQCLADESASKLLNVKAIRDMMASSREPKLALVALMLSLALVSAPWYSTPGAREPIIFGFPRWGCFQLGAFVVVFFLGMLTVTLWKPPQPVAKAVPPPCDVQGVVEMPADAATKC</sequence>
<dbReference type="PANTHER" id="PTHR48086:SF3">
    <property type="entry name" value="SODIUM_PROLINE SYMPORTER"/>
    <property type="match status" value="1"/>
</dbReference>
<dbReference type="Gene3D" id="1.20.1730.10">
    <property type="entry name" value="Sodium/glucose cotransporter"/>
    <property type="match status" value="1"/>
</dbReference>
<dbReference type="PANTHER" id="PTHR48086">
    <property type="entry name" value="SODIUM/PROLINE SYMPORTER-RELATED"/>
    <property type="match status" value="1"/>
</dbReference>
<dbReference type="PROSITE" id="PS50283">
    <property type="entry name" value="NA_SOLUT_SYMP_3"/>
    <property type="match status" value="1"/>
</dbReference>
<feature type="transmembrane region" description="Helical" evidence="12">
    <location>
        <begin position="593"/>
        <end position="614"/>
    </location>
</feature>
<evidence type="ECO:0000256" key="8">
    <source>
        <dbReference type="ARBA" id="ARBA00023053"/>
    </source>
</evidence>
<gene>
    <name evidence="14" type="primary">mctP</name>
    <name evidence="14" type="ORF">SNEC2469_LOCUS35371</name>
</gene>
<dbReference type="GO" id="GO:0006814">
    <property type="term" value="P:sodium ion transport"/>
    <property type="evidence" value="ECO:0007669"/>
    <property type="project" value="UniProtKB-KW"/>
</dbReference>
<feature type="transmembrane region" description="Helical" evidence="12">
    <location>
        <begin position="708"/>
        <end position="732"/>
    </location>
</feature>
<evidence type="ECO:0000256" key="11">
    <source>
        <dbReference type="ARBA" id="ARBA00023201"/>
    </source>
</evidence>
<evidence type="ECO:0000256" key="12">
    <source>
        <dbReference type="SAM" id="Phobius"/>
    </source>
</evidence>
<feature type="transmembrane region" description="Helical" evidence="12">
    <location>
        <begin position="411"/>
        <end position="431"/>
    </location>
</feature>
<keyword evidence="3" id="KW-0813">Transport</keyword>
<comment type="subcellular location">
    <subcellularLocation>
        <location evidence="1">Cell membrane</location>
        <topology evidence="1">Multi-pass membrane protein</topology>
    </subcellularLocation>
</comment>
<name>A0A813CLZ0_9DINO</name>
<feature type="transmembrane region" description="Helical" evidence="12">
    <location>
        <begin position="762"/>
        <end position="790"/>
    </location>
</feature>
<comment type="similarity">
    <text evidence="2">Belongs to the sodium:solute symporter (SSF) (TC 2.A.21) family.</text>
</comment>
<evidence type="ECO:0000256" key="13">
    <source>
        <dbReference type="SAM" id="SignalP"/>
    </source>
</evidence>
<dbReference type="AlphaFoldDB" id="A0A813CLZ0"/>
<dbReference type="CDD" id="cd10322">
    <property type="entry name" value="SLC5sbd"/>
    <property type="match status" value="1"/>
</dbReference>
<feature type="transmembrane region" description="Helical" evidence="12">
    <location>
        <begin position="452"/>
        <end position="472"/>
    </location>
</feature>
<dbReference type="InterPro" id="IPR050277">
    <property type="entry name" value="Sodium:Solute_Symporter"/>
</dbReference>
<feature type="transmembrane region" description="Helical" evidence="12">
    <location>
        <begin position="842"/>
        <end position="863"/>
    </location>
</feature>
<keyword evidence="8" id="KW-0915">Sodium</keyword>
<feature type="transmembrane region" description="Helical" evidence="12">
    <location>
        <begin position="944"/>
        <end position="962"/>
    </location>
</feature>
<organism evidence="14 15">
    <name type="scientific">Symbiodinium necroappetens</name>
    <dbReference type="NCBI Taxonomy" id="1628268"/>
    <lineage>
        <taxon>Eukaryota</taxon>
        <taxon>Sar</taxon>
        <taxon>Alveolata</taxon>
        <taxon>Dinophyceae</taxon>
        <taxon>Suessiales</taxon>
        <taxon>Symbiodiniaceae</taxon>
        <taxon>Symbiodinium</taxon>
    </lineage>
</organism>
<proteinExistence type="inferred from homology"/>
<keyword evidence="7 12" id="KW-1133">Transmembrane helix</keyword>